<protein>
    <submittedName>
        <fullName evidence="1">Uncharacterized protein</fullName>
    </submittedName>
</protein>
<evidence type="ECO:0000313" key="2">
    <source>
        <dbReference type="Proteomes" id="UP001500177"/>
    </source>
</evidence>
<accession>A0ABN2AFW6</accession>
<organism evidence="1 2">
    <name type="scientific">Brevibacterium permense</name>
    <dbReference type="NCBI Taxonomy" id="234834"/>
    <lineage>
        <taxon>Bacteria</taxon>
        <taxon>Bacillati</taxon>
        <taxon>Actinomycetota</taxon>
        <taxon>Actinomycetes</taxon>
        <taxon>Micrococcales</taxon>
        <taxon>Brevibacteriaceae</taxon>
        <taxon>Brevibacterium</taxon>
    </lineage>
</organism>
<reference evidence="1 2" key="1">
    <citation type="journal article" date="2019" name="Int. J. Syst. Evol. Microbiol.">
        <title>The Global Catalogue of Microorganisms (GCM) 10K type strain sequencing project: providing services to taxonomists for standard genome sequencing and annotation.</title>
        <authorList>
            <consortium name="The Broad Institute Genomics Platform"/>
            <consortium name="The Broad Institute Genome Sequencing Center for Infectious Disease"/>
            <person name="Wu L."/>
            <person name="Ma J."/>
        </authorList>
    </citation>
    <scope>NUCLEOTIDE SEQUENCE [LARGE SCALE GENOMIC DNA]</scope>
    <source>
        <strain evidence="1 2">JCM 13318</strain>
    </source>
</reference>
<comment type="caution">
    <text evidence="1">The sequence shown here is derived from an EMBL/GenBank/DDBJ whole genome shotgun (WGS) entry which is preliminary data.</text>
</comment>
<dbReference type="EMBL" id="BAAALX010000010">
    <property type="protein sequence ID" value="GAA1518223.1"/>
    <property type="molecule type" value="Genomic_DNA"/>
</dbReference>
<keyword evidence="2" id="KW-1185">Reference proteome</keyword>
<proteinExistence type="predicted"/>
<evidence type="ECO:0000313" key="1">
    <source>
        <dbReference type="EMBL" id="GAA1518223.1"/>
    </source>
</evidence>
<sequence length="127" mass="13859">MEGCSDLLPDAEPFDTVSDLDDLTAELVAEHCGDFDRDAQPLLIALPSVPVTSADPGGLDPEHDILWPRTWVSDIFHAEWSADFSNYCCTHLQLHRRLLSAAASGPQLLRTCIDAAAGYDPIQETPI</sequence>
<name>A0ABN2AFW6_9MICO</name>
<gene>
    <name evidence="1" type="ORF">GCM10009690_21610</name>
</gene>
<dbReference type="Proteomes" id="UP001500177">
    <property type="component" value="Unassembled WGS sequence"/>
</dbReference>